<dbReference type="AlphaFoldDB" id="A0A0C3PPB9"/>
<keyword evidence="2" id="KW-1185">Reference proteome</keyword>
<evidence type="ECO:0000313" key="2">
    <source>
        <dbReference type="Proteomes" id="UP000054217"/>
    </source>
</evidence>
<dbReference type="Proteomes" id="UP000054217">
    <property type="component" value="Unassembled WGS sequence"/>
</dbReference>
<name>A0A0C3PPB9_PISTI</name>
<proteinExistence type="predicted"/>
<gene>
    <name evidence="1" type="ORF">M404DRAFT_971335</name>
</gene>
<organism evidence="1 2">
    <name type="scientific">Pisolithus tinctorius Marx 270</name>
    <dbReference type="NCBI Taxonomy" id="870435"/>
    <lineage>
        <taxon>Eukaryota</taxon>
        <taxon>Fungi</taxon>
        <taxon>Dikarya</taxon>
        <taxon>Basidiomycota</taxon>
        <taxon>Agaricomycotina</taxon>
        <taxon>Agaricomycetes</taxon>
        <taxon>Agaricomycetidae</taxon>
        <taxon>Boletales</taxon>
        <taxon>Sclerodermatineae</taxon>
        <taxon>Pisolithaceae</taxon>
        <taxon>Pisolithus</taxon>
    </lineage>
</organism>
<sequence length="116" mass="12942">MLLKLSPPLQLCLICSILITHLTTAFAVTKLSSFHISKAKITADNVFIEFGTADILHACECFCMWVVFHSTESAGHPLKRRMSGRGKWIPPPPSGLVYLQLIYLLFSRIEAQAINL</sequence>
<evidence type="ECO:0000313" key="1">
    <source>
        <dbReference type="EMBL" id="KIO10304.1"/>
    </source>
</evidence>
<dbReference type="EMBL" id="KN831952">
    <property type="protein sequence ID" value="KIO10304.1"/>
    <property type="molecule type" value="Genomic_DNA"/>
</dbReference>
<accession>A0A0C3PPB9</accession>
<feature type="non-terminal residue" evidence="1">
    <location>
        <position position="116"/>
    </location>
</feature>
<reference evidence="2" key="2">
    <citation type="submission" date="2015-01" db="EMBL/GenBank/DDBJ databases">
        <title>Evolutionary Origins and Diversification of the Mycorrhizal Mutualists.</title>
        <authorList>
            <consortium name="DOE Joint Genome Institute"/>
            <consortium name="Mycorrhizal Genomics Consortium"/>
            <person name="Kohler A."/>
            <person name="Kuo A."/>
            <person name="Nagy L.G."/>
            <person name="Floudas D."/>
            <person name="Copeland A."/>
            <person name="Barry K.W."/>
            <person name="Cichocki N."/>
            <person name="Veneault-Fourrey C."/>
            <person name="LaButti K."/>
            <person name="Lindquist E.A."/>
            <person name="Lipzen A."/>
            <person name="Lundell T."/>
            <person name="Morin E."/>
            <person name="Murat C."/>
            <person name="Riley R."/>
            <person name="Ohm R."/>
            <person name="Sun H."/>
            <person name="Tunlid A."/>
            <person name="Henrissat B."/>
            <person name="Grigoriev I.V."/>
            <person name="Hibbett D.S."/>
            <person name="Martin F."/>
        </authorList>
    </citation>
    <scope>NUCLEOTIDE SEQUENCE [LARGE SCALE GENOMIC DNA]</scope>
    <source>
        <strain evidence="2">Marx 270</strain>
    </source>
</reference>
<dbReference type="HOGENOM" id="CLU_2114746_0_0_1"/>
<protein>
    <submittedName>
        <fullName evidence="1">Uncharacterized protein</fullName>
    </submittedName>
</protein>
<reference evidence="1 2" key="1">
    <citation type="submission" date="2014-04" db="EMBL/GenBank/DDBJ databases">
        <authorList>
            <consortium name="DOE Joint Genome Institute"/>
            <person name="Kuo A."/>
            <person name="Kohler A."/>
            <person name="Costa M.D."/>
            <person name="Nagy L.G."/>
            <person name="Floudas D."/>
            <person name="Copeland A."/>
            <person name="Barry K.W."/>
            <person name="Cichocki N."/>
            <person name="Veneault-Fourrey C."/>
            <person name="LaButti K."/>
            <person name="Lindquist E.A."/>
            <person name="Lipzen A."/>
            <person name="Lundell T."/>
            <person name="Morin E."/>
            <person name="Murat C."/>
            <person name="Sun H."/>
            <person name="Tunlid A."/>
            <person name="Henrissat B."/>
            <person name="Grigoriev I.V."/>
            <person name="Hibbett D.S."/>
            <person name="Martin F."/>
            <person name="Nordberg H.P."/>
            <person name="Cantor M.N."/>
            <person name="Hua S.X."/>
        </authorList>
    </citation>
    <scope>NUCLEOTIDE SEQUENCE [LARGE SCALE GENOMIC DNA]</scope>
    <source>
        <strain evidence="1 2">Marx 270</strain>
    </source>
</reference>
<dbReference type="InParanoid" id="A0A0C3PPB9"/>